<dbReference type="SUPFAM" id="SSF50985">
    <property type="entry name" value="RCC1/BLIP-II"/>
    <property type="match status" value="1"/>
</dbReference>
<dbReference type="InterPro" id="IPR051553">
    <property type="entry name" value="Ran_GTPase-activating"/>
</dbReference>
<dbReference type="PANTHER" id="PTHR45982:SF1">
    <property type="entry name" value="REGULATOR OF CHROMOSOME CONDENSATION"/>
    <property type="match status" value="1"/>
</dbReference>
<evidence type="ECO:0000313" key="7">
    <source>
        <dbReference type="Proteomes" id="UP000557566"/>
    </source>
</evidence>
<dbReference type="EMBL" id="JAAVMX010000009">
    <property type="protein sequence ID" value="KAF4504496.1"/>
    <property type="molecule type" value="Genomic_DNA"/>
</dbReference>
<dbReference type="Proteomes" id="UP000557566">
    <property type="component" value="Unassembled WGS sequence"/>
</dbReference>
<evidence type="ECO:0000313" key="6">
    <source>
        <dbReference type="EMBL" id="KAF4504496.1"/>
    </source>
</evidence>
<feature type="compositionally biased region" description="Basic and acidic residues" evidence="4">
    <location>
        <begin position="60"/>
        <end position="70"/>
    </location>
</feature>
<feature type="repeat" description="RCC1" evidence="3">
    <location>
        <begin position="234"/>
        <end position="292"/>
    </location>
</feature>
<feature type="repeat" description="RCC1" evidence="3">
    <location>
        <begin position="354"/>
        <end position="407"/>
    </location>
</feature>
<dbReference type="Gene3D" id="2.130.10.30">
    <property type="entry name" value="Regulator of chromosome condensation 1/beta-lactamase-inhibitor protein II"/>
    <property type="match status" value="2"/>
</dbReference>
<dbReference type="Pfam" id="PF25390">
    <property type="entry name" value="WD40_RLD"/>
    <property type="match status" value="1"/>
</dbReference>
<evidence type="ECO:0000259" key="5">
    <source>
        <dbReference type="Pfam" id="PF25390"/>
    </source>
</evidence>
<dbReference type="PROSITE" id="PS00626">
    <property type="entry name" value="RCC1_2"/>
    <property type="match status" value="1"/>
</dbReference>
<dbReference type="PANTHER" id="PTHR45982">
    <property type="entry name" value="REGULATOR OF CHROMOSOME CONDENSATION"/>
    <property type="match status" value="1"/>
</dbReference>
<feature type="region of interest" description="Disordered" evidence="4">
    <location>
        <begin position="1"/>
        <end position="89"/>
    </location>
</feature>
<dbReference type="PROSITE" id="PS50012">
    <property type="entry name" value="RCC1_3"/>
    <property type="match status" value="5"/>
</dbReference>
<feature type="repeat" description="RCC1" evidence="3">
    <location>
        <begin position="160"/>
        <end position="233"/>
    </location>
</feature>
<evidence type="ECO:0000256" key="1">
    <source>
        <dbReference type="ARBA" id="ARBA00022658"/>
    </source>
</evidence>
<gene>
    <name evidence="6" type="ORF">G6O67_007944</name>
</gene>
<dbReference type="Pfam" id="PF00415">
    <property type="entry name" value="RCC1"/>
    <property type="match status" value="1"/>
</dbReference>
<protein>
    <recommendedName>
        <fullName evidence="5">RCC1-like domain-containing protein</fullName>
    </recommendedName>
</protein>
<sequence>MASKKATAKAQPGPASKADKSGAKGRSKVASKQKSPSDPPKRASGRLPNGDASTSSGKRRYGDSRPERPSKKAKPIPKRTPTAAKAEHETHPVINKVPTKVLNVLVFGNGDNGELGLGPKQKYASRPCLNPFLDPKDPTKYHITQLACGGMHTIALTIEGQLITWGVNDEFALGRNTHWSPELCDMDAVPDDEAELNPLESTPTAISAAQFPPNTRFCQVAAGDNYSIALTDTGLAYGWGTFRDSEGNSRFGYNSVDGTIIENQKTPLLIEGLMNIEQIVCGANHAMALDSSGQIFAWGSNDQLQFARRLFGRDQDCLRPRLVRMAVNSVFTFRPSSFRIRLSSEHTLFISNKGEVYATGFGSEGQLGLGSERDVEVAENVKVKELKGRAMTWAGAGGQFSIVAGPA</sequence>
<evidence type="ECO:0000256" key="4">
    <source>
        <dbReference type="SAM" id="MobiDB-lite"/>
    </source>
</evidence>
<dbReference type="GO" id="GO:0005085">
    <property type="term" value="F:guanyl-nucleotide exchange factor activity"/>
    <property type="evidence" value="ECO:0007669"/>
    <property type="project" value="TreeGrafter"/>
</dbReference>
<accession>A0A8H4LSS6</accession>
<organism evidence="6 7">
    <name type="scientific">Ophiocordyceps sinensis</name>
    <dbReference type="NCBI Taxonomy" id="72228"/>
    <lineage>
        <taxon>Eukaryota</taxon>
        <taxon>Fungi</taxon>
        <taxon>Dikarya</taxon>
        <taxon>Ascomycota</taxon>
        <taxon>Pezizomycotina</taxon>
        <taxon>Sordariomycetes</taxon>
        <taxon>Hypocreomycetidae</taxon>
        <taxon>Hypocreales</taxon>
        <taxon>Ophiocordycipitaceae</taxon>
        <taxon>Ophiocordyceps</taxon>
    </lineage>
</organism>
<dbReference type="InterPro" id="IPR058923">
    <property type="entry name" value="RCC1-like_dom"/>
</dbReference>
<feature type="domain" description="RCC1-like" evidence="5">
    <location>
        <begin position="104"/>
        <end position="332"/>
    </location>
</feature>
<dbReference type="InterPro" id="IPR000408">
    <property type="entry name" value="Reg_chr_condens"/>
</dbReference>
<comment type="caution">
    <text evidence="6">The sequence shown here is derived from an EMBL/GenBank/DDBJ whole genome shotgun (WGS) entry which is preliminary data.</text>
</comment>
<name>A0A8H4LSS6_9HYPO</name>
<feature type="repeat" description="RCC1" evidence="3">
    <location>
        <begin position="293"/>
        <end position="353"/>
    </location>
</feature>
<dbReference type="AlphaFoldDB" id="A0A8H4LSS6"/>
<evidence type="ECO:0000256" key="3">
    <source>
        <dbReference type="PROSITE-ProRule" id="PRU00235"/>
    </source>
</evidence>
<dbReference type="PRINTS" id="PR00633">
    <property type="entry name" value="RCCNDNSATION"/>
</dbReference>
<evidence type="ECO:0000256" key="2">
    <source>
        <dbReference type="ARBA" id="ARBA00022737"/>
    </source>
</evidence>
<keyword evidence="2" id="KW-0677">Repeat</keyword>
<reference evidence="6 7" key="1">
    <citation type="journal article" date="2020" name="Genome Biol. Evol.">
        <title>A new high-quality draft genome assembly of the Chinese cordyceps Ophiocordyceps sinensis.</title>
        <authorList>
            <person name="Shu R."/>
            <person name="Zhang J."/>
            <person name="Meng Q."/>
            <person name="Zhang H."/>
            <person name="Zhou G."/>
            <person name="Li M."/>
            <person name="Wu P."/>
            <person name="Zhao Y."/>
            <person name="Chen C."/>
            <person name="Qin Q."/>
        </authorList>
    </citation>
    <scope>NUCLEOTIDE SEQUENCE [LARGE SCALE GENOMIC DNA]</scope>
    <source>
        <strain evidence="6 7">IOZ07</strain>
    </source>
</reference>
<dbReference type="GO" id="GO:0005737">
    <property type="term" value="C:cytoplasm"/>
    <property type="evidence" value="ECO:0007669"/>
    <property type="project" value="TreeGrafter"/>
</dbReference>
<dbReference type="OrthoDB" id="61110at2759"/>
<dbReference type="PROSITE" id="PS00625">
    <property type="entry name" value="RCC1_1"/>
    <property type="match status" value="1"/>
</dbReference>
<keyword evidence="1" id="KW-0344">Guanine-nucleotide releasing factor</keyword>
<keyword evidence="7" id="KW-1185">Reference proteome</keyword>
<feature type="repeat" description="RCC1" evidence="3">
    <location>
        <begin position="102"/>
        <end position="159"/>
    </location>
</feature>
<proteinExistence type="predicted"/>
<dbReference type="InterPro" id="IPR009091">
    <property type="entry name" value="RCC1/BLIP-II"/>
</dbReference>